<organism evidence="2 3">
    <name type="scientific">Engystomops pustulosus</name>
    <name type="common">Tungara frog</name>
    <name type="synonym">Physalaemus pustulosus</name>
    <dbReference type="NCBI Taxonomy" id="76066"/>
    <lineage>
        <taxon>Eukaryota</taxon>
        <taxon>Metazoa</taxon>
        <taxon>Chordata</taxon>
        <taxon>Craniata</taxon>
        <taxon>Vertebrata</taxon>
        <taxon>Euteleostomi</taxon>
        <taxon>Amphibia</taxon>
        <taxon>Batrachia</taxon>
        <taxon>Anura</taxon>
        <taxon>Neobatrachia</taxon>
        <taxon>Hyloidea</taxon>
        <taxon>Leptodactylidae</taxon>
        <taxon>Leiuperinae</taxon>
        <taxon>Engystomops</taxon>
    </lineage>
</organism>
<evidence type="ECO:0000313" key="3">
    <source>
        <dbReference type="Proteomes" id="UP000824782"/>
    </source>
</evidence>
<protein>
    <submittedName>
        <fullName evidence="2">Uncharacterized protein</fullName>
    </submittedName>
</protein>
<sequence length="85" mass="9548">MYRVSQSIEQGFTQSPKYQHKTSIHKPDDNERTATTGGEGEVLPTSCRSQQSPISRESTGPRPRPQDLCPRPLVNQEIILFHCPA</sequence>
<dbReference type="EMBL" id="WNYA01037712">
    <property type="protein sequence ID" value="KAG8536826.1"/>
    <property type="molecule type" value="Genomic_DNA"/>
</dbReference>
<evidence type="ECO:0000256" key="1">
    <source>
        <dbReference type="SAM" id="MobiDB-lite"/>
    </source>
</evidence>
<feature type="compositionally biased region" description="Polar residues" evidence="1">
    <location>
        <begin position="1"/>
        <end position="17"/>
    </location>
</feature>
<dbReference type="AlphaFoldDB" id="A0AAV6YS70"/>
<reference evidence="2" key="1">
    <citation type="thesis" date="2020" institute="ProQuest LLC" country="789 East Eisenhower Parkway, Ann Arbor, MI, USA">
        <title>Comparative Genomics and Chromosome Evolution.</title>
        <authorList>
            <person name="Mudd A.B."/>
        </authorList>
    </citation>
    <scope>NUCLEOTIDE SEQUENCE</scope>
    <source>
        <strain evidence="2">237g6f4</strain>
        <tissue evidence="2">Blood</tissue>
    </source>
</reference>
<keyword evidence="3" id="KW-1185">Reference proteome</keyword>
<accession>A0AAV6YS70</accession>
<name>A0AAV6YS70_ENGPU</name>
<proteinExistence type="predicted"/>
<comment type="caution">
    <text evidence="2">The sequence shown here is derived from an EMBL/GenBank/DDBJ whole genome shotgun (WGS) entry which is preliminary data.</text>
</comment>
<feature type="compositionally biased region" description="Polar residues" evidence="1">
    <location>
        <begin position="46"/>
        <end position="58"/>
    </location>
</feature>
<feature type="region of interest" description="Disordered" evidence="1">
    <location>
        <begin position="1"/>
        <end position="70"/>
    </location>
</feature>
<evidence type="ECO:0000313" key="2">
    <source>
        <dbReference type="EMBL" id="KAG8536826.1"/>
    </source>
</evidence>
<dbReference type="Proteomes" id="UP000824782">
    <property type="component" value="Unassembled WGS sequence"/>
</dbReference>
<gene>
    <name evidence="2" type="ORF">GDO81_025607</name>
</gene>